<feature type="domain" description="HTH araC/xylS-type" evidence="7">
    <location>
        <begin position="378"/>
        <end position="476"/>
    </location>
</feature>
<gene>
    <name evidence="9" type="ORF">BEI59_23155</name>
</gene>
<evidence type="ECO:0000256" key="6">
    <source>
        <dbReference type="PROSITE-ProRule" id="PRU00169"/>
    </source>
</evidence>
<evidence type="ECO:0000256" key="4">
    <source>
        <dbReference type="ARBA" id="ARBA00023163"/>
    </source>
</evidence>
<evidence type="ECO:0000256" key="1">
    <source>
        <dbReference type="ARBA" id="ARBA00018672"/>
    </source>
</evidence>
<reference evidence="9 10" key="1">
    <citation type="submission" date="2016-08" db="EMBL/GenBank/DDBJ databases">
        <authorList>
            <person name="Seilhamer J.J."/>
        </authorList>
    </citation>
    <scope>NUCLEOTIDE SEQUENCE [LARGE SCALE GENOMIC DNA]</scope>
    <source>
        <strain evidence="9 10">NML150140-1</strain>
    </source>
</reference>
<dbReference type="PANTHER" id="PTHR43280">
    <property type="entry name" value="ARAC-FAMILY TRANSCRIPTIONAL REGULATOR"/>
    <property type="match status" value="1"/>
</dbReference>
<comment type="caution">
    <text evidence="9">The sequence shown here is derived from an EMBL/GenBank/DDBJ whole genome shotgun (WGS) entry which is preliminary data.</text>
</comment>
<dbReference type="GO" id="GO:0043565">
    <property type="term" value="F:sequence-specific DNA binding"/>
    <property type="evidence" value="ECO:0007669"/>
    <property type="project" value="InterPro"/>
</dbReference>
<dbReference type="Proteomes" id="UP000094271">
    <property type="component" value="Unassembled WGS sequence"/>
</dbReference>
<dbReference type="GO" id="GO:0000160">
    <property type="term" value="P:phosphorelay signal transduction system"/>
    <property type="evidence" value="ECO:0007669"/>
    <property type="project" value="InterPro"/>
</dbReference>
<dbReference type="PROSITE" id="PS50110">
    <property type="entry name" value="RESPONSE_REGULATORY"/>
    <property type="match status" value="1"/>
</dbReference>
<evidence type="ECO:0000259" key="8">
    <source>
        <dbReference type="PROSITE" id="PS50110"/>
    </source>
</evidence>
<name>A0A1E3UCW5_9FIRM</name>
<proteinExistence type="predicted"/>
<evidence type="ECO:0000313" key="10">
    <source>
        <dbReference type="Proteomes" id="UP000094271"/>
    </source>
</evidence>
<dbReference type="SUPFAM" id="SSF46689">
    <property type="entry name" value="Homeodomain-like"/>
    <property type="match status" value="2"/>
</dbReference>
<dbReference type="Pfam" id="PF00072">
    <property type="entry name" value="Response_reg"/>
    <property type="match status" value="1"/>
</dbReference>
<dbReference type="RefSeq" id="WP_069423363.1">
    <property type="nucleotide sequence ID" value="NZ_MEHA01000020.1"/>
</dbReference>
<organism evidence="9 10">
    <name type="scientific">Eisenbergiella tayi</name>
    <dbReference type="NCBI Taxonomy" id="1432052"/>
    <lineage>
        <taxon>Bacteria</taxon>
        <taxon>Bacillati</taxon>
        <taxon>Bacillota</taxon>
        <taxon>Clostridia</taxon>
        <taxon>Lachnospirales</taxon>
        <taxon>Lachnospiraceae</taxon>
        <taxon>Eisenbergiella</taxon>
    </lineage>
</organism>
<evidence type="ECO:0000259" key="7">
    <source>
        <dbReference type="PROSITE" id="PS01124"/>
    </source>
</evidence>
<keyword evidence="4" id="KW-0804">Transcription</keyword>
<dbReference type="AlphaFoldDB" id="A0A1E3UCW5"/>
<feature type="domain" description="Response regulatory" evidence="8">
    <location>
        <begin position="4"/>
        <end position="121"/>
    </location>
</feature>
<dbReference type="InterPro" id="IPR009057">
    <property type="entry name" value="Homeodomain-like_sf"/>
</dbReference>
<dbReference type="Pfam" id="PF12833">
    <property type="entry name" value="HTH_18"/>
    <property type="match status" value="1"/>
</dbReference>
<evidence type="ECO:0000256" key="5">
    <source>
        <dbReference type="ARBA" id="ARBA00024867"/>
    </source>
</evidence>
<dbReference type="Gene3D" id="1.10.10.60">
    <property type="entry name" value="Homeodomain-like"/>
    <property type="match status" value="2"/>
</dbReference>
<comment type="function">
    <text evidence="5">May play the central regulatory role in sporulation. It may be an element of the effector pathway responsible for the activation of sporulation genes in response to nutritional stress. Spo0A may act in concert with spo0H (a sigma factor) to control the expression of some genes that are critical to the sporulation process.</text>
</comment>
<evidence type="ECO:0000256" key="3">
    <source>
        <dbReference type="ARBA" id="ARBA00023125"/>
    </source>
</evidence>
<dbReference type="CDD" id="cd17536">
    <property type="entry name" value="REC_YesN-like"/>
    <property type="match status" value="1"/>
</dbReference>
<evidence type="ECO:0000256" key="2">
    <source>
        <dbReference type="ARBA" id="ARBA00023015"/>
    </source>
</evidence>
<dbReference type="SUPFAM" id="SSF52172">
    <property type="entry name" value="CheY-like"/>
    <property type="match status" value="1"/>
</dbReference>
<dbReference type="InterPro" id="IPR018060">
    <property type="entry name" value="HTH_AraC"/>
</dbReference>
<dbReference type="InterPro" id="IPR011006">
    <property type="entry name" value="CheY-like_superfamily"/>
</dbReference>
<accession>A0A1E3UCW5</accession>
<dbReference type="InterPro" id="IPR018062">
    <property type="entry name" value="HTH_AraC-typ_CS"/>
</dbReference>
<dbReference type="PROSITE" id="PS01124">
    <property type="entry name" value="HTH_ARAC_FAMILY_2"/>
    <property type="match status" value="1"/>
</dbReference>
<dbReference type="SMART" id="SM00448">
    <property type="entry name" value="REC"/>
    <property type="match status" value="1"/>
</dbReference>
<dbReference type="PROSITE" id="PS00041">
    <property type="entry name" value="HTH_ARAC_FAMILY_1"/>
    <property type="match status" value="1"/>
</dbReference>
<dbReference type="GO" id="GO:0003700">
    <property type="term" value="F:DNA-binding transcription factor activity"/>
    <property type="evidence" value="ECO:0007669"/>
    <property type="project" value="InterPro"/>
</dbReference>
<dbReference type="InterPro" id="IPR001789">
    <property type="entry name" value="Sig_transdc_resp-reg_receiver"/>
</dbReference>
<dbReference type="SMART" id="SM00342">
    <property type="entry name" value="HTH_ARAC"/>
    <property type="match status" value="1"/>
</dbReference>
<feature type="modified residue" description="4-aspartylphosphate" evidence="6">
    <location>
        <position position="56"/>
    </location>
</feature>
<evidence type="ECO:0000313" key="9">
    <source>
        <dbReference type="EMBL" id="ODR47567.1"/>
    </source>
</evidence>
<keyword evidence="3" id="KW-0238">DNA-binding</keyword>
<keyword evidence="6" id="KW-0597">Phosphoprotein</keyword>
<dbReference type="OrthoDB" id="9794370at2"/>
<protein>
    <recommendedName>
        <fullName evidence="1">Stage 0 sporulation protein A homolog</fullName>
    </recommendedName>
</protein>
<sequence>MLYKLILVDDEIWVLRGLLKTIPWKELGFEVVYHTTDSEKAKENITLLKPDAVITDIRMASLTGLDLLEYAATLEERPEFILISAYEEFEYAHKALKLGAFDYLIKPLKKIDMLHVLEKLKGVLDNKKISNTRKLEQQIFEQRSEICAEELFWPEDMVHGEKTYQVICCAKGYFDTDSIMNVFSRLPAGQSLLLEDAQFLYGLWCVQKGKRMEIPADFKNAATENMIFTGVSSIFGGKEIIYTYIQQARCASLQFLIEAPESINYYKEENRLSKKDNIYRTLQEAFAAGNGEIILHLTQGLVDFTAKNHFTILDLIGVGNYICINLTGQDEDAFQKMGMESIQVFLEKYKNAEGYILDLENQIKASFPEVIGGCVCAEDIKRYVDKHYMEKMLVGDIAGYFHMDLNYISRLFKKKTGINLKDYLTEKRMEKALYLLENTDLKIYEISEASGYMDYFYFTRVFRKYTGFTPSDWRENRKK</sequence>
<dbReference type="PANTHER" id="PTHR43280:SF2">
    <property type="entry name" value="HTH-TYPE TRANSCRIPTIONAL REGULATOR EXSA"/>
    <property type="match status" value="1"/>
</dbReference>
<dbReference type="Gene3D" id="3.40.50.2300">
    <property type="match status" value="1"/>
</dbReference>
<dbReference type="EMBL" id="MEHA01000020">
    <property type="protein sequence ID" value="ODR47567.1"/>
    <property type="molecule type" value="Genomic_DNA"/>
</dbReference>
<keyword evidence="2" id="KW-0805">Transcription regulation</keyword>